<dbReference type="SUPFAM" id="SSF51556">
    <property type="entry name" value="Metallo-dependent hydrolases"/>
    <property type="match status" value="1"/>
</dbReference>
<name>A0ABV7KW72_9PROT</name>
<dbReference type="SUPFAM" id="SSF51338">
    <property type="entry name" value="Composite domain of metallo-dependent hydrolases"/>
    <property type="match status" value="1"/>
</dbReference>
<organism evidence="6 7">
    <name type="scientific">Marinibaculum pumilum</name>
    <dbReference type="NCBI Taxonomy" id="1766165"/>
    <lineage>
        <taxon>Bacteria</taxon>
        <taxon>Pseudomonadati</taxon>
        <taxon>Pseudomonadota</taxon>
        <taxon>Alphaproteobacteria</taxon>
        <taxon>Rhodospirillales</taxon>
        <taxon>Rhodospirillaceae</taxon>
        <taxon>Marinibaculum</taxon>
    </lineage>
</organism>
<dbReference type="GO" id="GO:0004151">
    <property type="term" value="F:dihydroorotase activity"/>
    <property type="evidence" value="ECO:0007669"/>
    <property type="project" value="UniProtKB-EC"/>
</dbReference>
<feature type="domain" description="Dihydroorotase catalytic" evidence="5">
    <location>
        <begin position="68"/>
        <end position="253"/>
    </location>
</feature>
<comment type="caution">
    <text evidence="3">Lacks conserved residue(s) required for the propagation of feature annotation.</text>
</comment>
<evidence type="ECO:0000256" key="2">
    <source>
        <dbReference type="ARBA" id="ARBA00022975"/>
    </source>
</evidence>
<evidence type="ECO:0000313" key="7">
    <source>
        <dbReference type="Proteomes" id="UP001595528"/>
    </source>
</evidence>
<dbReference type="CDD" id="cd01317">
    <property type="entry name" value="DHOase_IIa"/>
    <property type="match status" value="1"/>
</dbReference>
<gene>
    <name evidence="3 6" type="primary">pyrC</name>
    <name evidence="6" type="ORF">ACFOGJ_05045</name>
</gene>
<keyword evidence="7" id="KW-1185">Reference proteome</keyword>
<dbReference type="Pfam" id="PF12890">
    <property type="entry name" value="DHOase"/>
    <property type="match status" value="1"/>
</dbReference>
<dbReference type="InterPro" id="IPR032466">
    <property type="entry name" value="Metal_Hydrolase"/>
</dbReference>
<dbReference type="NCBIfam" id="TIGR00857">
    <property type="entry name" value="pyrC_multi"/>
    <property type="match status" value="1"/>
</dbReference>
<comment type="pathway">
    <text evidence="3">Pyrimidine metabolism; UMP biosynthesis via de novo pathway; (S)-dihydroorotate from bicarbonate: step 3/3.</text>
</comment>
<evidence type="ECO:0000256" key="3">
    <source>
        <dbReference type="HAMAP-Rule" id="MF_00220"/>
    </source>
</evidence>
<dbReference type="InterPro" id="IPR004722">
    <property type="entry name" value="DHOase"/>
</dbReference>
<evidence type="ECO:0000259" key="4">
    <source>
        <dbReference type="Pfam" id="PF07969"/>
    </source>
</evidence>
<evidence type="ECO:0000313" key="6">
    <source>
        <dbReference type="EMBL" id="MFC3226585.1"/>
    </source>
</evidence>
<reference evidence="7" key="1">
    <citation type="journal article" date="2019" name="Int. J. Syst. Evol. Microbiol.">
        <title>The Global Catalogue of Microorganisms (GCM) 10K type strain sequencing project: providing services to taxonomists for standard genome sequencing and annotation.</title>
        <authorList>
            <consortium name="The Broad Institute Genomics Platform"/>
            <consortium name="The Broad Institute Genome Sequencing Center for Infectious Disease"/>
            <person name="Wu L."/>
            <person name="Ma J."/>
        </authorList>
    </citation>
    <scope>NUCLEOTIDE SEQUENCE [LARGE SCALE GENOMIC DNA]</scope>
    <source>
        <strain evidence="7">KCTC 42964</strain>
    </source>
</reference>
<dbReference type="InterPro" id="IPR024403">
    <property type="entry name" value="DHOase_cat"/>
</dbReference>
<keyword evidence="3 6" id="KW-0378">Hydrolase</keyword>
<comment type="caution">
    <text evidence="6">The sequence shown here is derived from an EMBL/GenBank/DDBJ whole genome shotgun (WGS) entry which is preliminary data.</text>
</comment>
<feature type="binding site" evidence="3">
    <location>
        <position position="197"/>
    </location>
    <ligand>
        <name>Zn(2+)</name>
        <dbReference type="ChEBI" id="CHEBI:29105"/>
        <label>2</label>
    </ligand>
</feature>
<comment type="similarity">
    <text evidence="3">Belongs to the metallo-dependent hydrolases superfamily. DHOase family. Class I DHOase subfamily.</text>
</comment>
<comment type="catalytic activity">
    <reaction evidence="3">
        <text>(S)-dihydroorotate + H2O = N-carbamoyl-L-aspartate + H(+)</text>
        <dbReference type="Rhea" id="RHEA:24296"/>
        <dbReference type="ChEBI" id="CHEBI:15377"/>
        <dbReference type="ChEBI" id="CHEBI:15378"/>
        <dbReference type="ChEBI" id="CHEBI:30864"/>
        <dbReference type="ChEBI" id="CHEBI:32814"/>
        <dbReference type="EC" id="3.5.2.3"/>
    </reaction>
</comment>
<dbReference type="InterPro" id="IPR013108">
    <property type="entry name" value="Amidohydro_3"/>
</dbReference>
<feature type="binding site" evidence="3">
    <location>
        <position position="250"/>
    </location>
    <ligand>
        <name>Zn(2+)</name>
        <dbReference type="ChEBI" id="CHEBI:29105"/>
        <label>2</label>
    </ligand>
</feature>
<comment type="cofactor">
    <cofactor evidence="3">
        <name>Zn(2+)</name>
        <dbReference type="ChEBI" id="CHEBI:29105"/>
    </cofactor>
    <text evidence="3">Binds 2 Zn(2+) ions per subunit.</text>
</comment>
<feature type="binding site" evidence="3">
    <location>
        <begin position="341"/>
        <end position="342"/>
    </location>
    <ligand>
        <name>substrate</name>
    </ligand>
</feature>
<dbReference type="Gene3D" id="3.20.20.140">
    <property type="entry name" value="Metal-dependent hydrolases"/>
    <property type="match status" value="1"/>
</dbReference>
<feature type="domain" description="Amidohydrolase 3" evidence="4">
    <location>
        <begin position="362"/>
        <end position="439"/>
    </location>
</feature>
<feature type="binding site" evidence="3">
    <location>
        <position position="78"/>
    </location>
    <ligand>
        <name>Zn(2+)</name>
        <dbReference type="ChEBI" id="CHEBI:29105"/>
        <label>1</label>
    </ligand>
</feature>
<dbReference type="PANTHER" id="PTHR43668">
    <property type="entry name" value="ALLANTOINASE"/>
    <property type="match status" value="1"/>
</dbReference>
<dbReference type="HAMAP" id="MF_00220_B">
    <property type="entry name" value="PyrC_classI_B"/>
    <property type="match status" value="1"/>
</dbReference>
<dbReference type="Pfam" id="PF07969">
    <property type="entry name" value="Amidohydro_3"/>
    <property type="match status" value="1"/>
</dbReference>
<sequence>MNQARKSPARPAQGEKVAYLNARLLDPASGLDTAGALLTDGAIIADRGPDLFAHGVPEGIAVVDCGGNCLCPGLIDMHAWLGEPGEEHKETMATASDAAAAGGITTVVAMPDTEPVIDDVALVEYVARRGRDSAHVRILPAAAATKGLSGREMTEFALLKEAGAVAFTDGSSPISDALVMRRALSYARACEALLVQHCEEPRLAHNGVMNEGEIATRLGLAGIPALAEVMQLERDLRLLELTGGRLHAAHLSCAASVEVLRQAKKRGLQITAGVAPHNFALNETAVGEYRTFAKTRPPLREEDDRAAMVQAIADGIIDVISSAHCPQDQESKRRPFASAEFGIIGFETMLPLALEIHHNGHADLLTLLRCMTVRPAEILRLPQGRLLPGAPADILIFDPDLPWIVDEAKLRSKSKNSPFDRRPLQGHAVRTVVGGRTVFQRRREVRGGG</sequence>
<accession>A0ABV7KW72</accession>
<dbReference type="PANTHER" id="PTHR43668:SF2">
    <property type="entry name" value="ALLANTOINASE"/>
    <property type="match status" value="1"/>
</dbReference>
<dbReference type="EC" id="3.5.2.3" evidence="3"/>
<dbReference type="RefSeq" id="WP_379898626.1">
    <property type="nucleotide sequence ID" value="NZ_JBHRTR010000015.1"/>
</dbReference>
<protein>
    <recommendedName>
        <fullName evidence="3">Dihydroorotase</fullName>
        <shortName evidence="3">DHOase</shortName>
        <ecNumber evidence="3">3.5.2.3</ecNumber>
    </recommendedName>
</protein>
<dbReference type="InterPro" id="IPR011059">
    <property type="entry name" value="Metal-dep_hydrolase_composite"/>
</dbReference>
<dbReference type="InterPro" id="IPR050138">
    <property type="entry name" value="DHOase/Allantoinase_Hydrolase"/>
</dbReference>
<dbReference type="Proteomes" id="UP001595528">
    <property type="component" value="Unassembled WGS sequence"/>
</dbReference>
<keyword evidence="2 3" id="KW-0665">Pyrimidine biosynthesis</keyword>
<evidence type="ECO:0000259" key="5">
    <source>
        <dbReference type="Pfam" id="PF12890"/>
    </source>
</evidence>
<keyword evidence="1 3" id="KW-0862">Zinc</keyword>
<comment type="function">
    <text evidence="3">Catalyzes the reversible cyclization of carbamoyl aspartate to dihydroorotate.</text>
</comment>
<evidence type="ECO:0000256" key="1">
    <source>
        <dbReference type="ARBA" id="ARBA00022833"/>
    </source>
</evidence>
<proteinExistence type="inferred from homology"/>
<dbReference type="EMBL" id="JBHRTR010000015">
    <property type="protein sequence ID" value="MFC3226585.1"/>
    <property type="molecule type" value="Genomic_DNA"/>
</dbReference>
<dbReference type="Gene3D" id="2.30.40.10">
    <property type="entry name" value="Urease, subunit C, domain 1"/>
    <property type="match status" value="1"/>
</dbReference>
<keyword evidence="3" id="KW-0479">Metal-binding</keyword>